<dbReference type="FunCoup" id="A0A6I9SGY7">
    <property type="interactions" value="3"/>
</dbReference>
<dbReference type="OrthoDB" id="1045822at2759"/>
<accession>A0A6I9SGY7</accession>
<dbReference type="GeneID" id="105058254"/>
<gene>
    <name evidence="3" type="primary">LOC105058254</name>
</gene>
<dbReference type="NCBIfam" id="TIGR01571">
    <property type="entry name" value="A_thal_Cys_rich"/>
    <property type="match status" value="1"/>
</dbReference>
<keyword evidence="2" id="KW-1185">Reference proteome</keyword>
<dbReference type="InterPro" id="IPR006461">
    <property type="entry name" value="PLAC_motif_containing"/>
</dbReference>
<dbReference type="AlphaFoldDB" id="A0A6I9SGY7"/>
<proteinExistence type="predicted"/>
<evidence type="ECO:0000313" key="2">
    <source>
        <dbReference type="Proteomes" id="UP000504607"/>
    </source>
</evidence>
<reference evidence="3" key="1">
    <citation type="submission" date="2025-08" db="UniProtKB">
        <authorList>
            <consortium name="RefSeq"/>
        </authorList>
    </citation>
    <scope>IDENTIFICATION</scope>
</reference>
<feature type="transmembrane region" description="Helical" evidence="1">
    <location>
        <begin position="91"/>
        <end position="110"/>
    </location>
</feature>
<evidence type="ECO:0000313" key="3">
    <source>
        <dbReference type="RefSeq" id="XP_010939439.1"/>
    </source>
</evidence>
<keyword evidence="1" id="KW-0812">Transmembrane</keyword>
<dbReference type="PANTHER" id="PTHR15907">
    <property type="entry name" value="DUF614 FAMILY PROTEIN-RELATED"/>
    <property type="match status" value="1"/>
</dbReference>
<keyword evidence="1" id="KW-1133">Transmembrane helix</keyword>
<dbReference type="KEGG" id="egu:105058254"/>
<dbReference type="InParanoid" id="A0A6I9SGY7"/>
<evidence type="ECO:0000256" key="1">
    <source>
        <dbReference type="SAM" id="Phobius"/>
    </source>
</evidence>
<protein>
    <submittedName>
        <fullName evidence="3">Cell number regulator 1</fullName>
    </submittedName>
</protein>
<dbReference type="RefSeq" id="XP_010939439.1">
    <property type="nucleotide sequence ID" value="XM_010941137.2"/>
</dbReference>
<keyword evidence="1" id="KW-0472">Membrane</keyword>
<dbReference type="Pfam" id="PF04749">
    <property type="entry name" value="PLAC8"/>
    <property type="match status" value="1"/>
</dbReference>
<dbReference type="Proteomes" id="UP000504607">
    <property type="component" value="Chromosome 15"/>
</dbReference>
<sequence length="185" mass="20085">MYPSQSAQAYEHKYGVTVPVPVPPENHIPPYTSPAMHAPPQRGLTPWSTGLCHCFDDPGNCLITCICPCITFGQVADIVDRGSCPCVASGIAYGLLLSFTGLGCLYSCLYRSKLRGQYDLEEGPLPDCLVHFCCEPCALCQEYRELKNRGFDMGIGWNANMDRQRRGVMGAPAMGAPVMGGGMTR</sequence>
<organism evidence="2 3">
    <name type="scientific">Elaeis guineensis var. tenera</name>
    <name type="common">Oil palm</name>
    <dbReference type="NCBI Taxonomy" id="51953"/>
    <lineage>
        <taxon>Eukaryota</taxon>
        <taxon>Viridiplantae</taxon>
        <taxon>Streptophyta</taxon>
        <taxon>Embryophyta</taxon>
        <taxon>Tracheophyta</taxon>
        <taxon>Spermatophyta</taxon>
        <taxon>Magnoliopsida</taxon>
        <taxon>Liliopsida</taxon>
        <taxon>Arecaceae</taxon>
        <taxon>Arecoideae</taxon>
        <taxon>Cocoseae</taxon>
        <taxon>Elaeidinae</taxon>
        <taxon>Elaeis</taxon>
    </lineage>
</organism>
<name>A0A6I9SGY7_ELAGV</name>